<evidence type="ECO:0000256" key="3">
    <source>
        <dbReference type="ARBA" id="ARBA00022840"/>
    </source>
</evidence>
<keyword evidence="3 5" id="KW-0067">ATP-binding</keyword>
<gene>
    <name evidence="6" type="ORF">ENI32_05675</name>
    <name evidence="7" type="ORF">SBU_001102</name>
</gene>
<evidence type="ECO:0000313" key="8">
    <source>
        <dbReference type="Proteomes" id="UP000185779"/>
    </source>
</evidence>
<reference evidence="6" key="2">
    <citation type="journal article" date="2020" name="mSystems">
        <title>Genome- and Community-Level Interaction Insights into Carbon Utilization and Element Cycling Functions of Hydrothermarchaeota in Hydrothermal Sediment.</title>
        <authorList>
            <person name="Zhou Z."/>
            <person name="Liu Y."/>
            <person name="Xu W."/>
            <person name="Pan J."/>
            <person name="Luo Z.H."/>
            <person name="Li M."/>
        </authorList>
    </citation>
    <scope>NUCLEOTIDE SEQUENCE [LARGE SCALE GENOMIC DNA]</scope>
    <source>
        <strain evidence="6">HyVt-386</strain>
    </source>
</reference>
<dbReference type="PROSITE" id="PS00750">
    <property type="entry name" value="TCP1_1"/>
    <property type="match status" value="1"/>
</dbReference>
<evidence type="ECO:0000313" key="6">
    <source>
        <dbReference type="EMBL" id="HEC57353.1"/>
    </source>
</evidence>
<keyword evidence="8" id="KW-1185">Reference proteome</keyword>
<comment type="similarity">
    <text evidence="1 5">Belongs to the TCP-1 chaperonin family.</text>
</comment>
<dbReference type="PANTHER" id="PTHR11353">
    <property type="entry name" value="CHAPERONIN"/>
    <property type="match status" value="1"/>
</dbReference>
<dbReference type="PRINTS" id="PR00304">
    <property type="entry name" value="TCOMPLEXTCP1"/>
</dbReference>
<dbReference type="SUPFAM" id="SSF52029">
    <property type="entry name" value="GroEL apical domain-like"/>
    <property type="match status" value="1"/>
</dbReference>
<dbReference type="InterPro" id="IPR017998">
    <property type="entry name" value="Chaperone_TCP-1"/>
</dbReference>
<dbReference type="GO" id="GO:0016887">
    <property type="term" value="F:ATP hydrolysis activity"/>
    <property type="evidence" value="ECO:0007669"/>
    <property type="project" value="InterPro"/>
</dbReference>
<protein>
    <submittedName>
        <fullName evidence="7">Thermosome subunit alpha</fullName>
    </submittedName>
</protein>
<dbReference type="InterPro" id="IPR027413">
    <property type="entry name" value="GROEL-like_equatorial_sf"/>
</dbReference>
<dbReference type="EMBL" id="LYOR01000005">
    <property type="protein sequence ID" value="OFV65920.1"/>
    <property type="molecule type" value="Genomic_DNA"/>
</dbReference>
<dbReference type="InterPro" id="IPR002423">
    <property type="entry name" value="Cpn60/GroEL/TCP-1"/>
</dbReference>
<evidence type="ECO:0000256" key="5">
    <source>
        <dbReference type="RuleBase" id="RU004187"/>
    </source>
</evidence>
<dbReference type="GO" id="GO:0051082">
    <property type="term" value="F:unfolded protein binding"/>
    <property type="evidence" value="ECO:0007669"/>
    <property type="project" value="InterPro"/>
</dbReference>
<dbReference type="Proteomes" id="UP000885936">
    <property type="component" value="Unassembled WGS sequence"/>
</dbReference>
<dbReference type="Gene3D" id="3.30.260.10">
    <property type="entry name" value="TCP-1-like chaperonin intermediate domain"/>
    <property type="match status" value="1"/>
</dbReference>
<dbReference type="InterPro" id="IPR027410">
    <property type="entry name" value="TCP-1-like_intermed_sf"/>
</dbReference>
<comment type="caution">
    <text evidence="7">The sequence shown here is derived from an EMBL/GenBank/DDBJ whole genome shotgun (WGS) entry which is preliminary data.</text>
</comment>
<dbReference type="EMBL" id="DRIE01000097">
    <property type="protein sequence ID" value="HEC57353.1"/>
    <property type="molecule type" value="Genomic_DNA"/>
</dbReference>
<keyword evidence="2 5" id="KW-0547">Nucleotide-binding</keyword>
<dbReference type="AlphaFoldDB" id="A0A1F2P3U3"/>
<reference evidence="7 8" key="1">
    <citation type="submission" date="2016-05" db="EMBL/GenBank/DDBJ databases">
        <title>Microbial consortia oxidize butane by reversing methanogenesis.</title>
        <authorList>
            <person name="Laso-Perez R."/>
            <person name="Richter M."/>
            <person name="Wegener G."/>
            <person name="Musat F."/>
        </authorList>
    </citation>
    <scope>NUCLEOTIDE SEQUENCE [LARGE SCALE GENOMIC DNA]</scope>
    <source>
        <strain evidence="7">BOX1</strain>
    </source>
</reference>
<name>A0A1F2P3U3_9EURY</name>
<accession>A0A1F2P3U3</accession>
<organism evidence="7 8">
    <name type="scientific">Candidatus Syntropharchaeum butanivorans</name>
    <dbReference type="NCBI Taxonomy" id="1839936"/>
    <lineage>
        <taxon>Archaea</taxon>
        <taxon>Methanobacteriati</taxon>
        <taxon>Methanobacteriota</taxon>
        <taxon>Stenosarchaea group</taxon>
        <taxon>Methanomicrobia</taxon>
        <taxon>Methanosarcinales</taxon>
        <taxon>ANME-2 cluster</taxon>
        <taxon>Candidatus Syntropharchaeum</taxon>
    </lineage>
</organism>
<dbReference type="GO" id="GO:0005524">
    <property type="term" value="F:ATP binding"/>
    <property type="evidence" value="ECO:0007669"/>
    <property type="project" value="UniProtKB-KW"/>
</dbReference>
<sequence>MGLKEEVQHRLKESEEEVSPEEVQESNVLISLVFEDIFRTLLGPVGASKLITKEMTKDDVRELVSNKGVAIVRELVYEHPAADMIMNAGLTQGEEVGDGVTSVFILLGELVKEGFELKRMGVHQNTIIKGYRAAADEAKRYLKTLATVKPGDSETFQVALSALKMGRKRDIADAVVAALRRVRDDETGEIDVDDVTIIAESGEGEYSTEFFDGVIIDRGVLDERMPKRIEDARVLLLNLPLEKKTPRVKDLKHLELSISLRSPSGIKGFRDAERGILDDVIKRIIDSGANVVLCQQAVDDSILHDLAEAGIMVLKRVKNTDMKRLSRVTGAEIIDNIEDINENSLGRARLVYERDVGGEKMVFVEAPVKAASSIIIRGGTAHVIEGIVAEVKSSLSATKFAVEGGPLLPGGGAVEVELAEHLRTFARSFFSKEQLAIEAFADAIETIPEMLAKNCGMDPIDAIIKLRAEHAAGRVTSGISALKRRVCDMVEEGILDPLYVKQAIINIATGTACALLNVDDLVIAKRELDTRLDIEKSAPEFKYKGGRIKYM</sequence>
<dbReference type="Pfam" id="PF00118">
    <property type="entry name" value="Cpn60_TCP1"/>
    <property type="match status" value="1"/>
</dbReference>
<dbReference type="GO" id="GO:0140662">
    <property type="term" value="F:ATP-dependent protein folding chaperone"/>
    <property type="evidence" value="ECO:0007669"/>
    <property type="project" value="InterPro"/>
</dbReference>
<evidence type="ECO:0000256" key="1">
    <source>
        <dbReference type="ARBA" id="ARBA00008020"/>
    </source>
</evidence>
<dbReference type="InterPro" id="IPR053374">
    <property type="entry name" value="TCP-1_chaperonin"/>
</dbReference>
<dbReference type="Proteomes" id="UP000185779">
    <property type="component" value="Unassembled WGS sequence"/>
</dbReference>
<proteinExistence type="inferred from homology"/>
<dbReference type="STRING" id="1839936.SBU_001102"/>
<dbReference type="Gene3D" id="1.10.560.10">
    <property type="entry name" value="GroEL-like equatorial domain"/>
    <property type="match status" value="1"/>
</dbReference>
<dbReference type="SUPFAM" id="SSF54849">
    <property type="entry name" value="GroEL-intermediate domain like"/>
    <property type="match status" value="1"/>
</dbReference>
<evidence type="ECO:0000313" key="7">
    <source>
        <dbReference type="EMBL" id="OFV65920.1"/>
    </source>
</evidence>
<keyword evidence="4 5" id="KW-0143">Chaperone</keyword>
<dbReference type="NCBIfam" id="NF041083">
    <property type="entry name" value="thermosome_beta"/>
    <property type="match status" value="1"/>
</dbReference>
<evidence type="ECO:0000256" key="4">
    <source>
        <dbReference type="ARBA" id="ARBA00023186"/>
    </source>
</evidence>
<dbReference type="InterPro" id="IPR002194">
    <property type="entry name" value="Chaperonin_TCP-1_CS"/>
</dbReference>
<dbReference type="PATRIC" id="fig|1839936.3.peg.1114"/>
<dbReference type="Gene3D" id="3.50.7.10">
    <property type="entry name" value="GroEL"/>
    <property type="match status" value="1"/>
</dbReference>
<dbReference type="SUPFAM" id="SSF48592">
    <property type="entry name" value="GroEL equatorial domain-like"/>
    <property type="match status" value="1"/>
</dbReference>
<dbReference type="InterPro" id="IPR027409">
    <property type="entry name" value="GroEL-like_apical_dom_sf"/>
</dbReference>
<evidence type="ECO:0000256" key="2">
    <source>
        <dbReference type="ARBA" id="ARBA00022741"/>
    </source>
</evidence>